<dbReference type="PANTHER" id="PTHR22731">
    <property type="entry name" value="RIBONUCLEASES P/MRP PROTEIN SUBUNIT POP1"/>
    <property type="match status" value="1"/>
</dbReference>
<comment type="subcellular location">
    <subcellularLocation>
        <location evidence="1">Nucleus</location>
    </subcellularLocation>
</comment>
<dbReference type="GO" id="GO:0000172">
    <property type="term" value="C:ribonuclease MRP complex"/>
    <property type="evidence" value="ECO:0007669"/>
    <property type="project" value="EnsemblFungi"/>
</dbReference>
<dbReference type="EMBL" id="FN392319">
    <property type="protein sequence ID" value="CAY68369.1"/>
    <property type="molecule type" value="Genomic_DNA"/>
</dbReference>
<dbReference type="InterPro" id="IPR039182">
    <property type="entry name" value="Pop1"/>
</dbReference>
<dbReference type="FunCoup" id="C4QYP5">
    <property type="interactions" value="127"/>
</dbReference>
<dbReference type="Proteomes" id="UP000000314">
    <property type="component" value="Chromosome 1"/>
</dbReference>
<dbReference type="Pfam" id="PF08170">
    <property type="entry name" value="POPLD"/>
    <property type="match status" value="1"/>
</dbReference>
<dbReference type="HOGENOM" id="CLU_007205_0_1_1"/>
<evidence type="ECO:0000256" key="2">
    <source>
        <dbReference type="ARBA" id="ARBA00022694"/>
    </source>
</evidence>
<dbReference type="InterPro" id="IPR055079">
    <property type="entry name" value="POP1_C"/>
</dbReference>
<dbReference type="OMA" id="WNAKRSH"/>
<dbReference type="InterPro" id="IPR012590">
    <property type="entry name" value="POPLD_dom"/>
</dbReference>
<dbReference type="GO" id="GO:0005655">
    <property type="term" value="C:nucleolar ribonuclease P complex"/>
    <property type="evidence" value="ECO:0007669"/>
    <property type="project" value="EnsemblFungi"/>
</dbReference>
<dbReference type="KEGG" id="ppa:PAS_chr1-4_0517"/>
<dbReference type="RefSeq" id="XP_002490649.1">
    <property type="nucleotide sequence ID" value="XM_002490604.1"/>
</dbReference>
<dbReference type="GeneID" id="8197101"/>
<protein>
    <submittedName>
        <fullName evidence="7">Subunit of both RNase MRP, which cleaves pre-rRNA, and nuclear RNase P</fullName>
    </submittedName>
</protein>
<keyword evidence="3" id="KW-0539">Nucleus</keyword>
<name>C4QYP5_KOMPG</name>
<dbReference type="GO" id="GO:0004526">
    <property type="term" value="F:ribonuclease P activity"/>
    <property type="evidence" value="ECO:0007669"/>
    <property type="project" value="EnsemblFungi"/>
</dbReference>
<dbReference type="PANTHER" id="PTHR22731:SF3">
    <property type="entry name" value="RIBONUCLEASES P_MRP PROTEIN SUBUNIT POP1"/>
    <property type="match status" value="1"/>
</dbReference>
<accession>C4QYP5</accession>
<gene>
    <name evidence="7" type="ordered locus">PAS_chr1-4_0517</name>
</gene>
<evidence type="ECO:0000256" key="3">
    <source>
        <dbReference type="ARBA" id="ARBA00023242"/>
    </source>
</evidence>
<feature type="domain" description="POPLD" evidence="5">
    <location>
        <begin position="518"/>
        <end position="620"/>
    </location>
</feature>
<dbReference type="GO" id="GO:0000460">
    <property type="term" value="P:maturation of 5.8S rRNA"/>
    <property type="evidence" value="ECO:0007669"/>
    <property type="project" value="EnsemblFungi"/>
</dbReference>
<dbReference type="GO" id="GO:0001682">
    <property type="term" value="P:tRNA 5'-leader removal"/>
    <property type="evidence" value="ECO:0007669"/>
    <property type="project" value="EnsemblFungi"/>
</dbReference>
<dbReference type="InterPro" id="IPR009723">
    <property type="entry name" value="Pop1_N"/>
</dbReference>
<evidence type="ECO:0000259" key="5">
    <source>
        <dbReference type="Pfam" id="PF08170"/>
    </source>
</evidence>
<dbReference type="SUPFAM" id="SSF103025">
    <property type="entry name" value="Folate-binding domain"/>
    <property type="match status" value="1"/>
</dbReference>
<keyword evidence="8" id="KW-1185">Reference proteome</keyword>
<feature type="domain" description="Pop1 N-terminal" evidence="4">
    <location>
        <begin position="37"/>
        <end position="277"/>
    </location>
</feature>
<evidence type="ECO:0000313" key="7">
    <source>
        <dbReference type="EMBL" id="CAY68369.1"/>
    </source>
</evidence>
<feature type="domain" description="POP1 C-terminal" evidence="6">
    <location>
        <begin position="760"/>
        <end position="817"/>
    </location>
</feature>
<dbReference type="Pfam" id="PF22770">
    <property type="entry name" value="POP1_C"/>
    <property type="match status" value="1"/>
</dbReference>
<dbReference type="STRING" id="644223.C4QYP5"/>
<dbReference type="OrthoDB" id="442863at2759"/>
<dbReference type="GO" id="GO:0034965">
    <property type="term" value="P:intronic box C/D snoRNA processing"/>
    <property type="evidence" value="ECO:0007669"/>
    <property type="project" value="EnsemblFungi"/>
</dbReference>
<organism evidence="7 8">
    <name type="scientific">Komagataella phaffii (strain GS115 / ATCC 20864)</name>
    <name type="common">Yeast</name>
    <name type="synonym">Pichia pastoris</name>
    <dbReference type="NCBI Taxonomy" id="644223"/>
    <lineage>
        <taxon>Eukaryota</taxon>
        <taxon>Fungi</taxon>
        <taxon>Dikarya</taxon>
        <taxon>Ascomycota</taxon>
        <taxon>Saccharomycotina</taxon>
        <taxon>Pichiomycetes</taxon>
        <taxon>Pichiales</taxon>
        <taxon>Pichiaceae</taxon>
        <taxon>Komagataella</taxon>
    </lineage>
</organism>
<dbReference type="InParanoid" id="C4QYP5"/>
<sequence length="821" mass="96005">MSSKTEHKRRKLYKSRIIRTELQDPSFKDERLNVEEFLKSREFEVNQLQMAQLKSKKNSSTRCFQSLPRSMRRRTASHNIKRVPRRLRPRMIREMTSNNGSILSKKPKHSRGRELYKLKRLHRLLKLATVAKSKGKPLDLPTGIDLKEKLRIVRSHIAELQNAKDAEVQTYDNMHLKFIKLHQQSLNNKLGSMDNTAVNELAVFKPHALKYSNRQKKFKWLPTHVWHAKRAHMVKRWGFNIALQPSQKCYRATHRNYLHSHCIAWDTSYIGTIILHHSTSLTPLIHLVGQLTKNEAVKPKFLKNHKIWEGIIYHENNSIGQSQIIWQDLPNVKQCILRVHPSLYESFFKLLLKLSPKDVTVFDCRYSLASFQVTGPAALTALGAVMKTADNNENWKQLCSFRDNSMVPTGSSISFYINDPRYLNKPHKYHHNIREDELDLIIAIKEGKVFDSGSFEDLFTYQGRIKSYKNQPSLKDLDLRRNIIVNNDNVDNLGKTLPRNPDDPLVPIHLSKLENGYYQVIVPWYWNLPVWYKLMRFPEVRYGGLRQMHQLNLETNRPTYPFDYPFWYHGFLSSFIQGQEFQKKWELRPKGKRLNYSKLKIHNLPGELLGELGDPFVSDWRYLQVLQYALKVHKECVHLDPSSFDVSNWTTLGHRCLKQLQDVYECVRDVQRQDSEFENADEEKILPIPVKYKGEYQFDPTKIDKVSVVIRDEIPKLPVTLISVEIEGTGHIATNARLYQVPSHDWQSWLENNDQKPVRAKYLVGFITTGTINLATGKHTGIGCMSHEVNQLLNKEKHHHLLLRNVGEVTFRLVKFQDIPL</sequence>
<reference evidence="7 8" key="1">
    <citation type="journal article" date="2009" name="Nat. Biotechnol.">
        <title>Genome sequence of the recombinant protein production host Pichia pastoris.</title>
        <authorList>
            <person name="De Schutter K."/>
            <person name="Lin Y.C."/>
            <person name="Tiels P."/>
            <person name="Van Hecke A."/>
            <person name="Glinka S."/>
            <person name="Weber-Lehmann J."/>
            <person name="Rouze P."/>
            <person name="Van de Peer Y."/>
            <person name="Callewaert N."/>
        </authorList>
    </citation>
    <scope>NUCLEOTIDE SEQUENCE [LARGE SCALE GENOMIC DNA]</scope>
    <source>
        <strain evidence="8">GS115 / ATCC 20864</strain>
    </source>
</reference>
<keyword evidence="2" id="KW-0819">tRNA processing</keyword>
<dbReference type="eggNOG" id="KOG3322">
    <property type="taxonomic scope" value="Eukaryota"/>
</dbReference>
<dbReference type="Pfam" id="PF06978">
    <property type="entry name" value="POP1_N"/>
    <property type="match status" value="1"/>
</dbReference>
<dbReference type="SMR" id="C4QYP5"/>
<dbReference type="AlphaFoldDB" id="C4QYP5"/>
<dbReference type="GO" id="GO:0005697">
    <property type="term" value="C:telomerase holoenzyme complex"/>
    <property type="evidence" value="ECO:0007669"/>
    <property type="project" value="EnsemblFungi"/>
</dbReference>
<evidence type="ECO:0000256" key="1">
    <source>
        <dbReference type="ARBA" id="ARBA00004123"/>
    </source>
</evidence>
<evidence type="ECO:0000259" key="4">
    <source>
        <dbReference type="Pfam" id="PF06978"/>
    </source>
</evidence>
<evidence type="ECO:0000259" key="6">
    <source>
        <dbReference type="Pfam" id="PF22770"/>
    </source>
</evidence>
<dbReference type="GO" id="GO:0000171">
    <property type="term" value="F:ribonuclease MRP activity"/>
    <property type="evidence" value="ECO:0007669"/>
    <property type="project" value="EnsemblFungi"/>
</dbReference>
<dbReference type="GO" id="GO:0003723">
    <property type="term" value="F:RNA binding"/>
    <property type="evidence" value="ECO:0007669"/>
    <property type="project" value="EnsemblFungi"/>
</dbReference>
<dbReference type="GO" id="GO:0000294">
    <property type="term" value="P:nuclear-transcribed mRNA catabolic process, RNase MRP-dependent"/>
    <property type="evidence" value="ECO:0007669"/>
    <property type="project" value="EnsemblFungi"/>
</dbReference>
<evidence type="ECO:0000313" key="8">
    <source>
        <dbReference type="Proteomes" id="UP000000314"/>
    </source>
</evidence>
<proteinExistence type="predicted"/>